<dbReference type="GO" id="GO:0006744">
    <property type="term" value="P:ubiquinone biosynthetic process"/>
    <property type="evidence" value="ECO:0007669"/>
    <property type="project" value="UniProtKB-UniRule"/>
</dbReference>
<evidence type="ECO:0000256" key="8">
    <source>
        <dbReference type="HAMAP-Rule" id="MF_01632"/>
    </source>
</evidence>
<accession>A0A377HUZ5</accession>
<dbReference type="SMART" id="SM00316">
    <property type="entry name" value="S1"/>
    <property type="match status" value="1"/>
</dbReference>
<comment type="caution">
    <text evidence="8">Lacks conserved residue(s) required for the propagation of feature annotation.</text>
</comment>
<evidence type="ECO:0000256" key="5">
    <source>
        <dbReference type="ARBA" id="ARBA00022801"/>
    </source>
</evidence>
<dbReference type="InterPro" id="IPR001900">
    <property type="entry name" value="RNase_II/R"/>
</dbReference>
<comment type="subcellular location">
    <subcellularLocation>
        <location evidence="2 9">Cytoplasm</location>
    </subcellularLocation>
</comment>
<keyword evidence="5 9" id="KW-0378">Hydrolase</keyword>
<dbReference type="NCBIfam" id="NF008648">
    <property type="entry name" value="PRK11642.1"/>
    <property type="match status" value="1"/>
</dbReference>
<feature type="region of interest" description="Disordered" evidence="10">
    <location>
        <begin position="933"/>
        <end position="957"/>
    </location>
</feature>
<dbReference type="FunFam" id="2.40.50.140:FF:000124">
    <property type="entry name" value="Ribonuclease R"/>
    <property type="match status" value="1"/>
</dbReference>
<dbReference type="Gene3D" id="2.40.50.140">
    <property type="entry name" value="Nucleic acid-binding proteins"/>
    <property type="match status" value="2"/>
</dbReference>
<dbReference type="Pfam" id="PF08461">
    <property type="entry name" value="WHD_RNase_R"/>
    <property type="match status" value="1"/>
</dbReference>
<evidence type="ECO:0000313" key="13">
    <source>
        <dbReference type="Proteomes" id="UP000254329"/>
    </source>
</evidence>
<evidence type="ECO:0000256" key="4">
    <source>
        <dbReference type="ARBA" id="ARBA00022722"/>
    </source>
</evidence>
<feature type="binding site" evidence="8">
    <location>
        <position position="146"/>
    </location>
    <ligand>
        <name>substrate</name>
    </ligand>
</feature>
<keyword evidence="3 9" id="KW-0963">Cytoplasm</keyword>
<dbReference type="InterPro" id="IPR003029">
    <property type="entry name" value="S1_domain"/>
</dbReference>
<dbReference type="Proteomes" id="UP000254329">
    <property type="component" value="Unassembled WGS sequence"/>
</dbReference>
<dbReference type="Pfam" id="PF08206">
    <property type="entry name" value="OB_RNB"/>
    <property type="match status" value="1"/>
</dbReference>
<dbReference type="NCBIfam" id="TIGR02063">
    <property type="entry name" value="RNase_R"/>
    <property type="match status" value="1"/>
</dbReference>
<comment type="similarity">
    <text evidence="9">Belongs to the RNR ribonuclease family. RNase R subfamily.</text>
</comment>
<dbReference type="RefSeq" id="WP_078218780.1">
    <property type="nucleotide sequence ID" value="NZ_MUXZ01000021.1"/>
</dbReference>
<dbReference type="HAMAP" id="MF_01895">
    <property type="entry name" value="RNase_R"/>
    <property type="match status" value="1"/>
</dbReference>
<comment type="catalytic activity">
    <reaction evidence="8">
        <text>chorismate = 4-hydroxybenzoate + pyruvate</text>
        <dbReference type="Rhea" id="RHEA:16505"/>
        <dbReference type="ChEBI" id="CHEBI:15361"/>
        <dbReference type="ChEBI" id="CHEBI:17879"/>
        <dbReference type="ChEBI" id="CHEBI:29748"/>
        <dbReference type="EC" id="4.1.3.40"/>
    </reaction>
</comment>
<dbReference type="InterPro" id="IPR011129">
    <property type="entry name" value="CSD"/>
</dbReference>
<comment type="pathway">
    <text evidence="8">Cofactor biosynthesis; ubiquinone biosynthesis.</text>
</comment>
<dbReference type="SMART" id="SM00955">
    <property type="entry name" value="RNB"/>
    <property type="match status" value="1"/>
</dbReference>
<evidence type="ECO:0000256" key="2">
    <source>
        <dbReference type="ARBA" id="ARBA00004496"/>
    </source>
</evidence>
<dbReference type="Pfam" id="PF04345">
    <property type="entry name" value="Chor_lyase"/>
    <property type="match status" value="1"/>
</dbReference>
<evidence type="ECO:0000256" key="6">
    <source>
        <dbReference type="ARBA" id="ARBA00022839"/>
    </source>
</evidence>
<proteinExistence type="inferred from homology"/>
<dbReference type="SUPFAM" id="SSF64288">
    <property type="entry name" value="Chorismate lyase-like"/>
    <property type="match status" value="1"/>
</dbReference>
<dbReference type="GO" id="GO:0042866">
    <property type="term" value="P:pyruvate biosynthetic process"/>
    <property type="evidence" value="ECO:0007669"/>
    <property type="project" value="UniProtKB-UniRule"/>
</dbReference>
<keyword evidence="8" id="KW-0456">Lyase</keyword>
<dbReference type="CDD" id="cd04471">
    <property type="entry name" value="S1_RNase_R"/>
    <property type="match status" value="1"/>
</dbReference>
<dbReference type="InterPro" id="IPR028978">
    <property type="entry name" value="Chorismate_lyase_/UTRA_dom_sf"/>
</dbReference>
<comment type="catalytic activity">
    <reaction evidence="1 9">
        <text>Exonucleolytic cleavage in the 3'- to 5'-direction to yield nucleoside 5'-phosphates.</text>
        <dbReference type="EC" id="3.1.13.1"/>
    </reaction>
</comment>
<dbReference type="NCBIfam" id="TIGR00358">
    <property type="entry name" value="3_prime_RNase"/>
    <property type="match status" value="1"/>
</dbReference>
<feature type="binding site" evidence="8">
    <location>
        <position position="66"/>
    </location>
    <ligand>
        <name>substrate</name>
    </ligand>
</feature>
<dbReference type="InterPro" id="IPR007440">
    <property type="entry name" value="Chorismate--pyruvate_lyase"/>
</dbReference>
<evidence type="ECO:0000256" key="10">
    <source>
        <dbReference type="SAM" id="MobiDB-lite"/>
    </source>
</evidence>
<keyword evidence="8" id="KW-0831">Ubiquinone biosynthesis</keyword>
<dbReference type="InterPro" id="IPR011805">
    <property type="entry name" value="RNase_R"/>
</dbReference>
<dbReference type="GO" id="GO:0005829">
    <property type="term" value="C:cytosol"/>
    <property type="evidence" value="ECO:0007669"/>
    <property type="project" value="TreeGrafter"/>
</dbReference>
<organism evidence="12 13">
    <name type="scientific">Canicola haemoglobinophilus</name>
    <dbReference type="NCBI Taxonomy" id="733"/>
    <lineage>
        <taxon>Bacteria</taxon>
        <taxon>Pseudomonadati</taxon>
        <taxon>Pseudomonadota</taxon>
        <taxon>Gammaproteobacteria</taxon>
        <taxon>Pasteurellales</taxon>
        <taxon>Pasteurellaceae</taxon>
        <taxon>Canicola</taxon>
    </lineage>
</organism>
<dbReference type="AlphaFoldDB" id="A0A377HUZ5"/>
<dbReference type="GO" id="GO:0003723">
    <property type="term" value="F:RNA binding"/>
    <property type="evidence" value="ECO:0007669"/>
    <property type="project" value="UniProtKB-UniRule"/>
</dbReference>
<feature type="domain" description="S1 motif" evidence="11">
    <location>
        <begin position="820"/>
        <end position="904"/>
    </location>
</feature>
<evidence type="ECO:0000259" key="11">
    <source>
        <dbReference type="PROSITE" id="PS50126"/>
    </source>
</evidence>
<keyword evidence="6 9" id="KW-0269">Exonuclease</keyword>
<dbReference type="PROSITE" id="PS50126">
    <property type="entry name" value="S1"/>
    <property type="match status" value="1"/>
</dbReference>
<dbReference type="STRING" id="733.B0186_07670"/>
<evidence type="ECO:0000256" key="7">
    <source>
        <dbReference type="ARBA" id="ARBA00022884"/>
    </source>
</evidence>
<protein>
    <recommendedName>
        <fullName evidence="8 9">Multifunctional fusion protein</fullName>
    </recommendedName>
    <domain>
        <recommendedName>
            <fullName evidence="8">Probable chorismate pyruvate-lyase</fullName>
            <shortName evidence="8">CL</shortName>
            <shortName evidence="8">CPL</shortName>
            <ecNumber evidence="8">4.1.3.40</ecNumber>
        </recommendedName>
    </domain>
    <domain>
        <recommendedName>
            <fullName evidence="9">Ribonuclease R</fullName>
            <shortName evidence="9">RNase R</shortName>
            <ecNumber evidence="9">3.1.13.1</ecNumber>
        </recommendedName>
    </domain>
</protein>
<sequence>MLSSASWQKDVLDLSQQKQDWLLYQGSLTKKLQQYCQQLKVEVVAEKWTSAITSEFVEYDEPVWLREVILKGDEHPWIFAQTRLPQSTMNHVAPDIMSLGSTPIGLWLFAQQPKRTKLDWAYDASTGLYARRSILLLNQYPIEIKELFLQDFNFFPEKIQSMSTKKTKNKKTKKLTALVDPHLHQEQQKYSNPLPSREFILQIIREFNVPMSKEEIFSTLAIIDPKQQEGMHRRLRAMENDGQLVFTKRKCYALPEKLDLLKGIVIGHRDGYGFLQVEGGKSDWFIPNAQMQKVIHGDFVLAQPNGFDRKGRSEVRIVRVLESRNKHIVGRFFLEKGIGYVVPDDSRINRDILIPDEFRRGARMGQVVVVELKPRTATFTQLVGMIVEILGEDMAKGMETEIAIRNHDIPHVFPSAVEKQVKKYTDTVPEQAKKGRIDLRRLPLVTIDGEDARDFDDAVFCRREDSGGWRLWVAIADVSYYVRTHTALDKEAYQRGNSVYFPNRVVPMLPEILSNGLCSLNPQVDRLCMVCEIRVSAQGKMTDYKFYEAVMNSHARLTYTKVARILDGDEELQQRYRILVPHLQELYQMYQALLQARHQRGAIDFETIETKFVFNEMGRIDRIEPVVRNDAHKIIEECMILANIAAANFMERHQEPALFRIHASPSKEKLSSFRTFLSECGLALKGGMKPTSTDYAQLLEQVRGRLNYELIQTMLLRSLSQAVYDADNIGHFGLALGEYAHFTSPIRRYPDLTLHRSIKYLLSKQQRENRKATDTGGYHYSFEEMVRLGDHCSLTERRADDATREVADWLKCEYMQDHVGEEFKGIISSVTGFGLFVRLDDLLIDGLVHISTLDNDYYQFDPTKQRLIGENSRVTYRLGDKVKIRVEAVNLAQKQVDFVLLSNQYEFDCIDKLAKGQATQKIFHKTPRTFQIEQHKSAMKKRKKSVTLKDNQKKQKG</sequence>
<comment type="function">
    <text evidence="9">3'-5' exoribonuclease that releases 5'-nucleoside monophosphates and is involved in maturation of structured RNAs.</text>
</comment>
<gene>
    <name evidence="9 12" type="primary">rnr</name>
    <name evidence="8" type="synonym">ubiC</name>
    <name evidence="12" type="ORF">NCTC1659_00990</name>
</gene>
<dbReference type="InterPro" id="IPR050180">
    <property type="entry name" value="RNR_Ribonuclease"/>
</dbReference>
<evidence type="ECO:0000256" key="3">
    <source>
        <dbReference type="ARBA" id="ARBA00022490"/>
    </source>
</evidence>
<dbReference type="GO" id="GO:0008813">
    <property type="term" value="F:chorismate lyase activity"/>
    <property type="evidence" value="ECO:0007669"/>
    <property type="project" value="UniProtKB-UniRule"/>
</dbReference>
<keyword evidence="8" id="KW-0670">Pyruvate</keyword>
<dbReference type="Pfam" id="PF17876">
    <property type="entry name" value="CSD2"/>
    <property type="match status" value="1"/>
</dbReference>
<evidence type="ECO:0000313" key="12">
    <source>
        <dbReference type="EMBL" id="STO59729.1"/>
    </source>
</evidence>
<dbReference type="InterPro" id="IPR022966">
    <property type="entry name" value="RNase_II/R_CS"/>
</dbReference>
<dbReference type="InterPro" id="IPR013668">
    <property type="entry name" value="RNase_R_HTH_12"/>
</dbReference>
<keyword evidence="13" id="KW-1185">Reference proteome</keyword>
<dbReference type="InterPro" id="IPR013223">
    <property type="entry name" value="RNase_B_OB_dom"/>
</dbReference>
<name>A0A377HUZ5_9PAST</name>
<keyword evidence="4 9" id="KW-0540">Nuclease</keyword>
<dbReference type="EC" id="4.1.3.40" evidence="8"/>
<dbReference type="InterPro" id="IPR040476">
    <property type="entry name" value="CSD2"/>
</dbReference>
<evidence type="ECO:0000256" key="1">
    <source>
        <dbReference type="ARBA" id="ARBA00001849"/>
    </source>
</evidence>
<comment type="function">
    <text evidence="8">Removes the pyruvyl group from chorismate, with concomitant aromatization of the ring, to provide 4-hydroxybenzoate (4HB) for the ubiquinone pathway.</text>
</comment>
<dbReference type="Pfam" id="PF00773">
    <property type="entry name" value="RNB"/>
    <property type="match status" value="1"/>
</dbReference>
<dbReference type="UniPathway" id="UPA00232"/>
<dbReference type="Gene3D" id="3.40.1410.10">
    <property type="entry name" value="Chorismate lyase-like"/>
    <property type="match status" value="1"/>
</dbReference>
<evidence type="ECO:0000256" key="9">
    <source>
        <dbReference type="HAMAP-Rule" id="MF_01895"/>
    </source>
</evidence>
<feature type="compositionally biased region" description="Basic residues" evidence="10">
    <location>
        <begin position="937"/>
        <end position="946"/>
    </location>
</feature>
<dbReference type="EMBL" id="UGHF01000001">
    <property type="protein sequence ID" value="STO59729.1"/>
    <property type="molecule type" value="Genomic_DNA"/>
</dbReference>
<dbReference type="PROSITE" id="PS01175">
    <property type="entry name" value="RIBONUCLEASE_II"/>
    <property type="match status" value="1"/>
</dbReference>
<dbReference type="GO" id="GO:0006402">
    <property type="term" value="P:mRNA catabolic process"/>
    <property type="evidence" value="ECO:0007669"/>
    <property type="project" value="TreeGrafter"/>
</dbReference>
<dbReference type="HAMAP" id="MF_01632">
    <property type="entry name" value="UbiC"/>
    <property type="match status" value="1"/>
</dbReference>
<dbReference type="SUPFAM" id="SSF50249">
    <property type="entry name" value="Nucleic acid-binding proteins"/>
    <property type="match status" value="4"/>
</dbReference>
<dbReference type="GO" id="GO:0008859">
    <property type="term" value="F:exoribonuclease II activity"/>
    <property type="evidence" value="ECO:0007669"/>
    <property type="project" value="UniProtKB-UniRule"/>
</dbReference>
<dbReference type="PANTHER" id="PTHR23355">
    <property type="entry name" value="RIBONUCLEASE"/>
    <property type="match status" value="1"/>
</dbReference>
<dbReference type="SMART" id="SM00357">
    <property type="entry name" value="CSP"/>
    <property type="match status" value="1"/>
</dbReference>
<dbReference type="PANTHER" id="PTHR23355:SF9">
    <property type="entry name" value="DIS3-LIKE EXONUCLEASE 2"/>
    <property type="match status" value="1"/>
</dbReference>
<dbReference type="Pfam" id="PF00575">
    <property type="entry name" value="S1"/>
    <property type="match status" value="1"/>
</dbReference>
<dbReference type="InterPro" id="IPR012340">
    <property type="entry name" value="NA-bd_OB-fold"/>
</dbReference>
<reference evidence="12 13" key="1">
    <citation type="submission" date="2018-06" db="EMBL/GenBank/DDBJ databases">
        <authorList>
            <consortium name="Pathogen Informatics"/>
            <person name="Doyle S."/>
        </authorList>
    </citation>
    <scope>NUCLEOTIDE SEQUENCE [LARGE SCALE GENOMIC DNA]</scope>
    <source>
        <strain evidence="12 13">NCTC1659</strain>
    </source>
</reference>
<keyword evidence="7 9" id="KW-0694">RNA-binding</keyword>
<dbReference type="EC" id="3.1.13.1" evidence="9"/>
<dbReference type="InterPro" id="IPR004476">
    <property type="entry name" value="RNase_II/RNase_R"/>
</dbReference>
<comment type="similarity">
    <text evidence="8">Belongs to the UbiC family.</text>
</comment>
<feature type="binding site" evidence="8">
    <location>
        <position position="104"/>
    </location>
    <ligand>
        <name>substrate</name>
    </ligand>
</feature>